<evidence type="ECO:0000313" key="2">
    <source>
        <dbReference type="EMBL" id="GGE12835.1"/>
    </source>
</evidence>
<feature type="transmembrane region" description="Helical" evidence="1">
    <location>
        <begin position="205"/>
        <end position="229"/>
    </location>
</feature>
<dbReference type="AlphaFoldDB" id="A0A917E947"/>
<reference evidence="2" key="2">
    <citation type="submission" date="2020-09" db="EMBL/GenBank/DDBJ databases">
        <authorList>
            <person name="Sun Q."/>
            <person name="Zhou Y."/>
        </authorList>
    </citation>
    <scope>NUCLEOTIDE SEQUENCE</scope>
    <source>
        <strain evidence="2">CGMCC 1.15519</strain>
    </source>
</reference>
<dbReference type="RefSeq" id="WP_188762725.1">
    <property type="nucleotide sequence ID" value="NZ_BMJM01000006.1"/>
</dbReference>
<keyword evidence="1" id="KW-0472">Membrane</keyword>
<dbReference type="Proteomes" id="UP000635071">
    <property type="component" value="Unassembled WGS sequence"/>
</dbReference>
<keyword evidence="3" id="KW-1185">Reference proteome</keyword>
<evidence type="ECO:0000313" key="3">
    <source>
        <dbReference type="Proteomes" id="UP000635071"/>
    </source>
</evidence>
<reference evidence="2" key="1">
    <citation type="journal article" date="2014" name="Int. J. Syst. Evol. Microbiol.">
        <title>Complete genome sequence of Corynebacterium casei LMG S-19264T (=DSM 44701T), isolated from a smear-ripened cheese.</title>
        <authorList>
            <consortium name="US DOE Joint Genome Institute (JGI-PGF)"/>
            <person name="Walter F."/>
            <person name="Albersmeier A."/>
            <person name="Kalinowski J."/>
            <person name="Ruckert C."/>
        </authorList>
    </citation>
    <scope>NUCLEOTIDE SEQUENCE</scope>
    <source>
        <strain evidence="2">CGMCC 1.15519</strain>
    </source>
</reference>
<keyword evidence="1" id="KW-1133">Transmembrane helix</keyword>
<protein>
    <recommendedName>
        <fullName evidence="4">PepSY domain-containing protein</fullName>
    </recommendedName>
</protein>
<keyword evidence="1" id="KW-0812">Transmembrane</keyword>
<dbReference type="EMBL" id="BMJM01000006">
    <property type="protein sequence ID" value="GGE12835.1"/>
    <property type="molecule type" value="Genomic_DNA"/>
</dbReference>
<name>A0A917E947_9SPHN</name>
<dbReference type="InterPro" id="IPR005625">
    <property type="entry name" value="PepSY-ass_TM"/>
</dbReference>
<dbReference type="Pfam" id="PF03929">
    <property type="entry name" value="PepSY_TM"/>
    <property type="match status" value="1"/>
</dbReference>
<evidence type="ECO:0008006" key="4">
    <source>
        <dbReference type="Google" id="ProtNLM"/>
    </source>
</evidence>
<feature type="transmembrane region" description="Helical" evidence="1">
    <location>
        <begin position="20"/>
        <end position="42"/>
    </location>
</feature>
<sequence length="243" mass="26753">MSSRRHRLHLGASRLHKWLALIIGAQLLIWFASGALMSFWPIDEIHGDHLVDRKTVEMIPDGTALADPAIYLRGEGAERVTLRMLHGHAVAEVSRGGSIELYDAASGTPLPAVDASLAAAIAQKAWIGAKVAAPTTSKVTTASPEYRGPLPAWRVAFPDPDHTSVFVAVDTGQIAAVRTANWRLFDFFWGLHIMNWTERDNFNTWWLLAFAVGGLVLGLAGTVLLVIRWPIKRGLFRRRSTMS</sequence>
<organism evidence="2 3">
    <name type="scientific">Sandarakinorhabdus glacialis</name>
    <dbReference type="NCBI Taxonomy" id="1614636"/>
    <lineage>
        <taxon>Bacteria</taxon>
        <taxon>Pseudomonadati</taxon>
        <taxon>Pseudomonadota</taxon>
        <taxon>Alphaproteobacteria</taxon>
        <taxon>Sphingomonadales</taxon>
        <taxon>Sphingosinicellaceae</taxon>
        <taxon>Sandarakinorhabdus</taxon>
    </lineage>
</organism>
<accession>A0A917E947</accession>
<proteinExistence type="predicted"/>
<gene>
    <name evidence="2" type="ORF">GCM10011529_19010</name>
</gene>
<comment type="caution">
    <text evidence="2">The sequence shown here is derived from an EMBL/GenBank/DDBJ whole genome shotgun (WGS) entry which is preliminary data.</text>
</comment>
<evidence type="ECO:0000256" key="1">
    <source>
        <dbReference type="SAM" id="Phobius"/>
    </source>
</evidence>